<dbReference type="PIRSF" id="PIRSF000105">
    <property type="entry name" value="HCDH"/>
    <property type="match status" value="1"/>
</dbReference>
<evidence type="ECO:0000256" key="6">
    <source>
        <dbReference type="PIRSR" id="PIRSR000105-2"/>
    </source>
</evidence>
<dbReference type="Proteomes" id="UP000001683">
    <property type="component" value="Chromosome"/>
</dbReference>
<dbReference type="NCBIfam" id="NF004474">
    <property type="entry name" value="PRK05808.1"/>
    <property type="match status" value="1"/>
</dbReference>
<dbReference type="PANTHER" id="PTHR48075">
    <property type="entry name" value="3-HYDROXYACYL-COA DEHYDROGENASE FAMILY PROTEIN"/>
    <property type="match status" value="1"/>
</dbReference>
<evidence type="ECO:0000256" key="5">
    <source>
        <dbReference type="PIRSR" id="PIRSR000105-1"/>
    </source>
</evidence>
<dbReference type="Pfam" id="PF00725">
    <property type="entry name" value="3HCDH"/>
    <property type="match status" value="1"/>
</dbReference>
<evidence type="ECO:0000313" key="10">
    <source>
        <dbReference type="Proteomes" id="UP000001683"/>
    </source>
</evidence>
<comment type="pathway">
    <text evidence="1">Lipid metabolism; butanoate metabolism.</text>
</comment>
<dbReference type="GO" id="GO:0006635">
    <property type="term" value="P:fatty acid beta-oxidation"/>
    <property type="evidence" value="ECO:0007669"/>
    <property type="project" value="TreeGrafter"/>
</dbReference>
<dbReference type="SUPFAM" id="SSF48179">
    <property type="entry name" value="6-phosphogluconate dehydrogenase C-terminal domain-like"/>
    <property type="match status" value="1"/>
</dbReference>
<keyword evidence="10" id="KW-1185">Reference proteome</keyword>
<evidence type="ECO:0000313" key="9">
    <source>
        <dbReference type="EMBL" id="ACB85448.1"/>
    </source>
</evidence>
<dbReference type="PROSITE" id="PS00067">
    <property type="entry name" value="3HCDH"/>
    <property type="match status" value="1"/>
</dbReference>
<feature type="binding site" evidence="6">
    <location>
        <begin position="8"/>
        <end position="13"/>
    </location>
    <ligand>
        <name>NAD(+)</name>
        <dbReference type="ChEBI" id="CHEBI:57540"/>
    </ligand>
</feature>
<name>B2A631_NATTJ</name>
<dbReference type="GO" id="GO:0008691">
    <property type="term" value="F:3-hydroxybutyryl-CoA dehydrogenase activity"/>
    <property type="evidence" value="ECO:0007669"/>
    <property type="project" value="TreeGrafter"/>
</dbReference>
<dbReference type="InterPro" id="IPR022694">
    <property type="entry name" value="3-OHacyl-CoA_DH"/>
</dbReference>
<feature type="binding site" evidence="6">
    <location>
        <position position="272"/>
    </location>
    <ligand>
        <name>NAD(+)</name>
        <dbReference type="ChEBI" id="CHEBI:57540"/>
    </ligand>
</feature>
<feature type="binding site" evidence="6">
    <location>
        <position position="31"/>
    </location>
    <ligand>
        <name>NAD(+)</name>
        <dbReference type="ChEBI" id="CHEBI:57540"/>
    </ligand>
</feature>
<feature type="binding site" evidence="6">
    <location>
        <position position="141"/>
    </location>
    <ligand>
        <name>NAD(+)</name>
        <dbReference type="ChEBI" id="CHEBI:57540"/>
    </ligand>
</feature>
<gene>
    <name evidence="9" type="ordered locus">Nther_1876</name>
</gene>
<feature type="domain" description="3-hydroxyacyl-CoA dehydrogenase C-terminal" evidence="7">
    <location>
        <begin position="184"/>
        <end position="280"/>
    </location>
</feature>
<evidence type="ECO:0000256" key="2">
    <source>
        <dbReference type="ARBA" id="ARBA00009463"/>
    </source>
</evidence>
<dbReference type="FunFam" id="3.40.50.720:FF:000009">
    <property type="entry name" value="Fatty oxidation complex, alpha subunit"/>
    <property type="match status" value="1"/>
</dbReference>
<dbReference type="UniPathway" id="UPA00863"/>
<organism evidence="9 10">
    <name type="scientific">Natranaerobius thermophilus (strain ATCC BAA-1301 / DSM 18059 / JW/NM-WN-LF)</name>
    <dbReference type="NCBI Taxonomy" id="457570"/>
    <lineage>
        <taxon>Bacteria</taxon>
        <taxon>Bacillati</taxon>
        <taxon>Bacillota</taxon>
        <taxon>Clostridia</taxon>
        <taxon>Natranaerobiales</taxon>
        <taxon>Natranaerobiaceae</taxon>
        <taxon>Natranaerobius</taxon>
    </lineage>
</organism>
<protein>
    <recommendedName>
        <fullName evidence="4">3-hydroxybutyryl-CoA dehydrogenase</fullName>
    </recommendedName>
</protein>
<dbReference type="RefSeq" id="WP_012448313.1">
    <property type="nucleotide sequence ID" value="NC_010718.1"/>
</dbReference>
<dbReference type="STRING" id="457570.Nther_1876"/>
<dbReference type="eggNOG" id="COG1250">
    <property type="taxonomic scope" value="Bacteria"/>
</dbReference>
<dbReference type="OrthoDB" id="9771883at2"/>
<dbReference type="AlphaFoldDB" id="B2A631"/>
<proteinExistence type="inferred from homology"/>
<dbReference type="InterPro" id="IPR006176">
    <property type="entry name" value="3-OHacyl-CoA_DH_NAD-bd"/>
</dbReference>
<dbReference type="FunCoup" id="B2A631">
    <property type="interactions" value="205"/>
</dbReference>
<dbReference type="PANTHER" id="PTHR48075:SF5">
    <property type="entry name" value="3-HYDROXYBUTYRYL-COA DEHYDROGENASE"/>
    <property type="match status" value="1"/>
</dbReference>
<dbReference type="GO" id="GO:0019605">
    <property type="term" value="P:butyrate metabolic process"/>
    <property type="evidence" value="ECO:0007669"/>
    <property type="project" value="UniProtKB-UniPathway"/>
</dbReference>
<dbReference type="SUPFAM" id="SSF51735">
    <property type="entry name" value="NAD(P)-binding Rossmann-fold domains"/>
    <property type="match status" value="1"/>
</dbReference>
<dbReference type="InParanoid" id="B2A631"/>
<evidence type="ECO:0000259" key="7">
    <source>
        <dbReference type="Pfam" id="PF00725"/>
    </source>
</evidence>
<evidence type="ECO:0000259" key="8">
    <source>
        <dbReference type="Pfam" id="PF02737"/>
    </source>
</evidence>
<dbReference type="PROSITE" id="PS51257">
    <property type="entry name" value="PROKAR_LIPOPROTEIN"/>
    <property type="match status" value="1"/>
</dbReference>
<feature type="binding site" evidence="6">
    <location>
        <position position="90"/>
    </location>
    <ligand>
        <name>NAD(+)</name>
        <dbReference type="ChEBI" id="CHEBI:57540"/>
    </ligand>
</feature>
<dbReference type="InterPro" id="IPR006180">
    <property type="entry name" value="3-OHacyl-CoA_DH_CS"/>
</dbReference>
<evidence type="ECO:0000256" key="4">
    <source>
        <dbReference type="ARBA" id="ARBA00067747"/>
    </source>
</evidence>
<dbReference type="InterPro" id="IPR036291">
    <property type="entry name" value="NAD(P)-bd_dom_sf"/>
</dbReference>
<reference evidence="9 10" key="1">
    <citation type="submission" date="2008-04" db="EMBL/GenBank/DDBJ databases">
        <title>Complete sequence of chromosome of Natranaerobius thermophilus JW/NM-WN-LF.</title>
        <authorList>
            <consortium name="US DOE Joint Genome Institute"/>
            <person name="Copeland A."/>
            <person name="Lucas S."/>
            <person name="Lapidus A."/>
            <person name="Glavina del Rio T."/>
            <person name="Dalin E."/>
            <person name="Tice H."/>
            <person name="Bruce D."/>
            <person name="Goodwin L."/>
            <person name="Pitluck S."/>
            <person name="Chertkov O."/>
            <person name="Brettin T."/>
            <person name="Detter J.C."/>
            <person name="Han C."/>
            <person name="Kuske C.R."/>
            <person name="Schmutz J."/>
            <person name="Larimer F."/>
            <person name="Land M."/>
            <person name="Hauser L."/>
            <person name="Kyrpides N."/>
            <person name="Lykidis A."/>
            <person name="Mesbah N.M."/>
            <person name="Wiegel J."/>
        </authorList>
    </citation>
    <scope>NUCLEOTIDE SEQUENCE [LARGE SCALE GENOMIC DNA]</scope>
    <source>
        <strain evidence="10">ATCC BAA-1301 / DSM 18059 / JW/NM-WN-LF</strain>
    </source>
</reference>
<reference evidence="9 10" key="2">
    <citation type="journal article" date="2011" name="J. Bacteriol.">
        <title>Complete genome sequence of the anaerobic, halophilic alkalithermophile Natranaerobius thermophilus JW/NM-WN-LF.</title>
        <authorList>
            <person name="Zhao B."/>
            <person name="Mesbah N.M."/>
            <person name="Dalin E."/>
            <person name="Goodwin L."/>
            <person name="Nolan M."/>
            <person name="Pitluck S."/>
            <person name="Chertkov O."/>
            <person name="Brettin T.S."/>
            <person name="Han J."/>
            <person name="Larimer F.W."/>
            <person name="Land M.L."/>
            <person name="Hauser L."/>
            <person name="Kyrpides N."/>
            <person name="Wiegel J."/>
        </authorList>
    </citation>
    <scope>NUCLEOTIDE SEQUENCE [LARGE SCALE GENOMIC DNA]</scope>
    <source>
        <strain evidence="10">ATCC BAA-1301 / DSM 18059 / JW/NM-WN-LF</strain>
    </source>
</reference>
<accession>B2A631</accession>
<dbReference type="InterPro" id="IPR013328">
    <property type="entry name" value="6PGD_dom2"/>
</dbReference>
<keyword evidence="3 9" id="KW-0560">Oxidoreductase</keyword>
<keyword evidence="6" id="KW-0520">NAD</keyword>
<dbReference type="Gene3D" id="3.40.50.720">
    <property type="entry name" value="NAD(P)-binding Rossmann-like Domain"/>
    <property type="match status" value="1"/>
</dbReference>
<feature type="binding site" evidence="6">
    <location>
        <position position="117"/>
    </location>
    <ligand>
        <name>NAD(+)</name>
        <dbReference type="ChEBI" id="CHEBI:57540"/>
    </ligand>
</feature>
<sequence length="281" mass="30796">MNKALVVGAGTMGSGIAQVLATAGCEVFLNDVNKSFIEKGLGKIEKQLDKQVSKEKIDLAKKEEIMSNINTHEDLNQSIDVDIVIEAVLEDIEVKKEVFNKISENCPPETIFATNTSALSVTEIANETDRKEQFIGIHFFNPAPVMPLVEIVRAKTSDEEIVEKGYEFAKQIGKEPLIVNEAPGFVVNRILVPMINEAAFAVMENVASAEDIDKGMKLGANHPVGPLTLADMIGLDVCLAVMETLYDEFGDPKYRPCPLLRKLVRAGYVGKKSGKGFFDYS</sequence>
<dbReference type="Gene3D" id="1.10.1040.10">
    <property type="entry name" value="N-(1-d-carboxylethyl)-l-norvaline Dehydrogenase, domain 2"/>
    <property type="match status" value="1"/>
</dbReference>
<feature type="binding site" evidence="6">
    <location>
        <position position="95"/>
    </location>
    <ligand>
        <name>NAD(+)</name>
        <dbReference type="ChEBI" id="CHEBI:57540"/>
    </ligand>
</feature>
<dbReference type="KEGG" id="nth:Nther_1876"/>
<evidence type="ECO:0000256" key="3">
    <source>
        <dbReference type="ARBA" id="ARBA00023002"/>
    </source>
</evidence>
<comment type="similarity">
    <text evidence="2">Belongs to the 3-hydroxyacyl-CoA dehydrogenase family.</text>
</comment>
<dbReference type="InterPro" id="IPR008927">
    <property type="entry name" value="6-PGluconate_DH-like_C_sf"/>
</dbReference>
<feature type="site" description="Important for catalytic activity" evidence="5">
    <location>
        <position position="138"/>
    </location>
</feature>
<feature type="domain" description="3-hydroxyacyl-CoA dehydrogenase NAD binding" evidence="8">
    <location>
        <begin position="5"/>
        <end position="181"/>
    </location>
</feature>
<dbReference type="Pfam" id="PF02737">
    <property type="entry name" value="3HCDH_N"/>
    <property type="match status" value="1"/>
</dbReference>
<dbReference type="HOGENOM" id="CLU_009834_2_0_9"/>
<dbReference type="EMBL" id="CP001034">
    <property type="protein sequence ID" value="ACB85448.1"/>
    <property type="molecule type" value="Genomic_DNA"/>
</dbReference>
<evidence type="ECO:0000256" key="1">
    <source>
        <dbReference type="ARBA" id="ARBA00005086"/>
    </source>
</evidence>
<dbReference type="InterPro" id="IPR006108">
    <property type="entry name" value="3HC_DH_C"/>
</dbReference>
<dbReference type="GO" id="GO:0070403">
    <property type="term" value="F:NAD+ binding"/>
    <property type="evidence" value="ECO:0007669"/>
    <property type="project" value="InterPro"/>
</dbReference>